<dbReference type="InterPro" id="IPR012675">
    <property type="entry name" value="Beta-grasp_dom_sf"/>
</dbReference>
<keyword evidence="3 5" id="KW-0547">Nucleotide-binding</keyword>
<dbReference type="GO" id="GO:0006777">
    <property type="term" value="P:Mo-molybdopterin cofactor biosynthetic process"/>
    <property type="evidence" value="ECO:0007669"/>
    <property type="project" value="UniProtKB-UniRule"/>
</dbReference>
<comment type="function">
    <text evidence="5">Acts as a sulfur carrier required for molybdopterin biosynthesis. Component of the molybdopterin synthase complex that catalyzes the conversion of precursor Z into molybdopterin by mediating the incorporation of 2 sulfur atoms into precursor Z to generate a dithiolene group. In the complex, serves as sulfur donor by being thiocarboxylated (-COSH) at its C-terminus by UBA4. After interaction with MOCS2B, the sulfur is then transferred to precursor Z to form molybdopterin.</text>
</comment>
<gene>
    <name evidence="5" type="primary">cnxG</name>
    <name evidence="6" type="ORF">PMG11_01317</name>
</gene>
<feature type="modified residue" description="1-thioglycine; alternate" evidence="5">
    <location>
        <position position="127"/>
    </location>
</feature>
<accession>A0A0F7TE66</accession>
<keyword evidence="1 5" id="KW-0963">Cytoplasm</keyword>
<dbReference type="EMBL" id="CDHK01000001">
    <property type="protein sequence ID" value="CEJ55039.1"/>
    <property type="molecule type" value="Genomic_DNA"/>
</dbReference>
<keyword evidence="2 5" id="KW-0597">Phosphoprotein</keyword>
<evidence type="ECO:0000256" key="1">
    <source>
        <dbReference type="ARBA" id="ARBA00022490"/>
    </source>
</evidence>
<keyword evidence="7" id="KW-1185">Reference proteome</keyword>
<evidence type="ECO:0000256" key="5">
    <source>
        <dbReference type="HAMAP-Rule" id="MF_03051"/>
    </source>
</evidence>
<organism evidence="6 7">
    <name type="scientific">Penicillium brasilianum</name>
    <dbReference type="NCBI Taxonomy" id="104259"/>
    <lineage>
        <taxon>Eukaryota</taxon>
        <taxon>Fungi</taxon>
        <taxon>Dikarya</taxon>
        <taxon>Ascomycota</taxon>
        <taxon>Pezizomycotina</taxon>
        <taxon>Eurotiomycetes</taxon>
        <taxon>Eurotiomycetidae</taxon>
        <taxon>Eurotiales</taxon>
        <taxon>Aspergillaceae</taxon>
        <taxon>Penicillium</taxon>
    </lineage>
</organism>
<proteinExistence type="inferred from homology"/>
<name>A0A0F7TE66_PENBI</name>
<dbReference type="SUPFAM" id="SSF54285">
    <property type="entry name" value="MoaD/ThiS"/>
    <property type="match status" value="1"/>
</dbReference>
<dbReference type="PANTHER" id="PTHR33359">
    <property type="entry name" value="MOLYBDOPTERIN SYNTHASE SULFUR CARRIER SUBUNIT"/>
    <property type="match status" value="1"/>
</dbReference>
<dbReference type="InterPro" id="IPR028887">
    <property type="entry name" value="MOCS2A_euk"/>
</dbReference>
<evidence type="ECO:0000313" key="7">
    <source>
        <dbReference type="Proteomes" id="UP000042958"/>
    </source>
</evidence>
<dbReference type="UniPathway" id="UPA00344"/>
<dbReference type="CDD" id="cd00754">
    <property type="entry name" value="Ubl_MoaD"/>
    <property type="match status" value="1"/>
</dbReference>
<sequence>MLPASPAVVNNQLSHNFFPFSRICQLRAIMTSNSEKTTESSSTETFTIHYFATASQYTSKNTERLPAPLPLSELFPLLEERYPGIHKKVLGSCSVSLESDYVDVVEDAQKVIQVGDEVAIIPPVSSG</sequence>
<dbReference type="PANTHER" id="PTHR33359:SF1">
    <property type="entry name" value="MOLYBDOPTERIN SYNTHASE SULFUR CARRIER SUBUNIT"/>
    <property type="match status" value="1"/>
</dbReference>
<comment type="PTM">
    <text evidence="5">C-terminal thiocarboxylation occurs in 2 steps, it is first acyl-adenylated (-COAMP) via the hesA/moeB/thiF part of UBA4, then thiocarboxylated (-COSH) via the rhodanese domain of UBA4.</text>
</comment>
<reference evidence="7" key="1">
    <citation type="journal article" date="2015" name="Genome Announc.">
        <title>Draft genome sequence of the fungus Penicillium brasilianum MG11.</title>
        <authorList>
            <person name="Horn F."/>
            <person name="Linde J."/>
            <person name="Mattern D.J."/>
            <person name="Walther G."/>
            <person name="Guthke R."/>
            <person name="Brakhage A.A."/>
            <person name="Valiante V."/>
        </authorList>
    </citation>
    <scope>NUCLEOTIDE SEQUENCE [LARGE SCALE GENOMIC DNA]</scope>
    <source>
        <strain evidence="7">MG11</strain>
    </source>
</reference>
<dbReference type="Pfam" id="PF02597">
    <property type="entry name" value="ThiS"/>
    <property type="match status" value="1"/>
</dbReference>
<dbReference type="GO" id="GO:1990133">
    <property type="term" value="C:molybdopterin adenylyltransferase complex"/>
    <property type="evidence" value="ECO:0007669"/>
    <property type="project" value="TreeGrafter"/>
</dbReference>
<keyword evidence="4 5" id="KW-0501">Molybdenum cofactor biosynthesis</keyword>
<comment type="subunit">
    <text evidence="5">Heterotetramer; composed of 2 small (MOCS2A) and 2 large (MOCS2B) subunits.</text>
</comment>
<dbReference type="InterPro" id="IPR016155">
    <property type="entry name" value="Mopterin_synth/thiamin_S_b"/>
</dbReference>
<evidence type="ECO:0000256" key="3">
    <source>
        <dbReference type="ARBA" id="ARBA00022741"/>
    </source>
</evidence>
<comment type="subcellular location">
    <subcellularLocation>
        <location evidence="5">Cytoplasm</location>
    </subcellularLocation>
</comment>
<comment type="pathway">
    <text evidence="5">Cofactor biosynthesis; molybdopterin biosynthesis.</text>
</comment>
<evidence type="ECO:0000313" key="6">
    <source>
        <dbReference type="EMBL" id="CEJ55039.1"/>
    </source>
</evidence>
<comment type="similarity">
    <text evidence="5">Belongs to the MoaD family. MOCS2A subfamily.</text>
</comment>
<dbReference type="OrthoDB" id="5595860at2759"/>
<dbReference type="HAMAP" id="MF_03051">
    <property type="entry name" value="MOCS2A"/>
    <property type="match status" value="1"/>
</dbReference>
<evidence type="ECO:0000256" key="4">
    <source>
        <dbReference type="ARBA" id="ARBA00023150"/>
    </source>
</evidence>
<dbReference type="GO" id="GO:0030366">
    <property type="term" value="F:molybdopterin synthase activity"/>
    <property type="evidence" value="ECO:0007669"/>
    <property type="project" value="UniProtKB-UniRule"/>
</dbReference>
<protein>
    <recommendedName>
        <fullName evidence="5">Molybdopterin synthase sulfur carrier subunit</fullName>
    </recommendedName>
    <alternativeName>
        <fullName evidence="5">Common component for nitrate reductase and xanthine dehydrogenase protein G</fullName>
    </alternativeName>
    <alternativeName>
        <fullName evidence="5">Molybdenum cofactor synthesis protein 2 small subunit</fullName>
    </alternativeName>
    <alternativeName>
        <fullName evidence="5">Molybdenum cofactor synthesis protein 2A</fullName>
    </alternativeName>
    <alternativeName>
        <fullName evidence="5">Sulfur carrier protein MOCS2A</fullName>
        <shortName evidence="5">MOCS2A</shortName>
    </alternativeName>
</protein>
<dbReference type="GO" id="GO:1990140">
    <property type="term" value="C:molybdopterin synthase complex"/>
    <property type="evidence" value="ECO:0007669"/>
    <property type="project" value="UniProtKB-UniRule"/>
</dbReference>
<dbReference type="AlphaFoldDB" id="A0A0F7TE66"/>
<dbReference type="STRING" id="104259.A0A0F7TE66"/>
<evidence type="ECO:0000256" key="2">
    <source>
        <dbReference type="ARBA" id="ARBA00022553"/>
    </source>
</evidence>
<dbReference type="Proteomes" id="UP000042958">
    <property type="component" value="Unassembled WGS sequence"/>
</dbReference>
<dbReference type="InterPro" id="IPR003749">
    <property type="entry name" value="ThiS/MoaD-like"/>
</dbReference>
<dbReference type="InterPro" id="IPR044672">
    <property type="entry name" value="MOCS2A"/>
</dbReference>
<feature type="modified residue" description="Glycyl adenylate; alternate" evidence="5">
    <location>
        <position position="127"/>
    </location>
</feature>
<dbReference type="Gene3D" id="3.10.20.30">
    <property type="match status" value="1"/>
</dbReference>
<dbReference type="GO" id="GO:0000166">
    <property type="term" value="F:nucleotide binding"/>
    <property type="evidence" value="ECO:0007669"/>
    <property type="project" value="UniProtKB-KW"/>
</dbReference>